<dbReference type="PANTHER" id="PTHR42939:SF3">
    <property type="entry name" value="ABC TRANSPORTER ATP-BINDING COMPONENT"/>
    <property type="match status" value="1"/>
</dbReference>
<protein>
    <submittedName>
        <fullName evidence="5">ABC transporter ATP-binding protein</fullName>
    </submittedName>
</protein>
<gene>
    <name evidence="5" type="ORF">NE695_09775</name>
</gene>
<name>A0ABT1RZT7_9FIRM</name>
<dbReference type="SUPFAM" id="SSF52540">
    <property type="entry name" value="P-loop containing nucleoside triphosphate hydrolases"/>
    <property type="match status" value="1"/>
</dbReference>
<feature type="domain" description="ABC transporter" evidence="4">
    <location>
        <begin position="2"/>
        <end position="229"/>
    </location>
</feature>
<dbReference type="InterPro" id="IPR027417">
    <property type="entry name" value="P-loop_NTPase"/>
</dbReference>
<keyword evidence="3 5" id="KW-0067">ATP-binding</keyword>
<comment type="caution">
    <text evidence="5">The sequence shown here is derived from an EMBL/GenBank/DDBJ whole genome shotgun (WGS) entry which is preliminary data.</text>
</comment>
<evidence type="ECO:0000256" key="1">
    <source>
        <dbReference type="ARBA" id="ARBA00022448"/>
    </source>
</evidence>
<reference evidence="5 6" key="1">
    <citation type="submission" date="2022-06" db="EMBL/GenBank/DDBJ databases">
        <title>Isolation of gut microbiota from human fecal samples.</title>
        <authorList>
            <person name="Pamer E.G."/>
            <person name="Barat B."/>
            <person name="Waligurski E."/>
            <person name="Medina S."/>
            <person name="Paddock L."/>
            <person name="Mostad J."/>
        </authorList>
    </citation>
    <scope>NUCLEOTIDE SEQUENCE [LARGE SCALE GENOMIC DNA]</scope>
    <source>
        <strain evidence="5 6">DFI.9.73</strain>
    </source>
</reference>
<evidence type="ECO:0000256" key="3">
    <source>
        <dbReference type="ARBA" id="ARBA00022840"/>
    </source>
</evidence>
<dbReference type="EMBL" id="JANFZH010000020">
    <property type="protein sequence ID" value="MCQ4840201.1"/>
    <property type="molecule type" value="Genomic_DNA"/>
</dbReference>
<dbReference type="InterPro" id="IPR003593">
    <property type="entry name" value="AAA+_ATPase"/>
</dbReference>
<dbReference type="SMART" id="SM00382">
    <property type="entry name" value="AAA"/>
    <property type="match status" value="1"/>
</dbReference>
<dbReference type="RefSeq" id="WP_066866286.1">
    <property type="nucleotide sequence ID" value="NZ_CAJKKG010000054.1"/>
</dbReference>
<dbReference type="PANTHER" id="PTHR42939">
    <property type="entry name" value="ABC TRANSPORTER ATP-BINDING PROTEIN ALBC-RELATED"/>
    <property type="match status" value="1"/>
</dbReference>
<evidence type="ECO:0000313" key="5">
    <source>
        <dbReference type="EMBL" id="MCQ4840201.1"/>
    </source>
</evidence>
<proteinExistence type="predicted"/>
<dbReference type="InterPro" id="IPR003439">
    <property type="entry name" value="ABC_transporter-like_ATP-bd"/>
</dbReference>
<dbReference type="Gene3D" id="3.40.50.300">
    <property type="entry name" value="P-loop containing nucleotide triphosphate hydrolases"/>
    <property type="match status" value="1"/>
</dbReference>
<evidence type="ECO:0000313" key="6">
    <source>
        <dbReference type="Proteomes" id="UP001524473"/>
    </source>
</evidence>
<dbReference type="InterPro" id="IPR051782">
    <property type="entry name" value="ABC_Transporter_VariousFunc"/>
</dbReference>
<organism evidence="5 6">
    <name type="scientific">Neglectibacter timonensis</name>
    <dbReference type="NCBI Taxonomy" id="1776382"/>
    <lineage>
        <taxon>Bacteria</taxon>
        <taxon>Bacillati</taxon>
        <taxon>Bacillota</taxon>
        <taxon>Clostridia</taxon>
        <taxon>Eubacteriales</taxon>
        <taxon>Oscillospiraceae</taxon>
        <taxon>Neglectibacter</taxon>
    </lineage>
</organism>
<sequence length="286" mass="31478">MKNAIDLRGLRKEYKGFTLDNISLSLPMGCIMGFIGENGAGKSTTIKAMLGLIGKDSGEVLLLGKDPLKDRTVMEDIGLVLDSGFFPPEMNAKALGTALSSIYRNWDSAAFQAFLSRFEIDPAKKVKEYSRGMVMKLSLTAALSHKAKLLILDEATSGLDPIVRDDILDLLFEFIEDEQHSVFLSSHITDDLEKIADYVAFLHKGKLVLSAEKDLLLDSFGILKCSEAELQSLSPTSVTGMRKSEFGVTALVKKYELPARYQVEPASLEDIMLYSIKGKRQGKEGL</sequence>
<accession>A0ABT1RZT7</accession>
<keyword evidence="6" id="KW-1185">Reference proteome</keyword>
<evidence type="ECO:0000256" key="2">
    <source>
        <dbReference type="ARBA" id="ARBA00022741"/>
    </source>
</evidence>
<dbReference type="PROSITE" id="PS50893">
    <property type="entry name" value="ABC_TRANSPORTER_2"/>
    <property type="match status" value="1"/>
</dbReference>
<evidence type="ECO:0000259" key="4">
    <source>
        <dbReference type="PROSITE" id="PS50893"/>
    </source>
</evidence>
<dbReference type="GO" id="GO:0005524">
    <property type="term" value="F:ATP binding"/>
    <property type="evidence" value="ECO:0007669"/>
    <property type="project" value="UniProtKB-KW"/>
</dbReference>
<dbReference type="Proteomes" id="UP001524473">
    <property type="component" value="Unassembled WGS sequence"/>
</dbReference>
<keyword evidence="1" id="KW-0813">Transport</keyword>
<dbReference type="CDD" id="cd03230">
    <property type="entry name" value="ABC_DR_subfamily_A"/>
    <property type="match status" value="1"/>
</dbReference>
<dbReference type="Pfam" id="PF00005">
    <property type="entry name" value="ABC_tran"/>
    <property type="match status" value="1"/>
</dbReference>
<keyword evidence="2" id="KW-0547">Nucleotide-binding</keyword>